<dbReference type="Proteomes" id="UP000018849">
    <property type="component" value="Unassembled WGS sequence"/>
</dbReference>
<feature type="non-terminal residue" evidence="1">
    <location>
        <position position="35"/>
    </location>
</feature>
<protein>
    <submittedName>
        <fullName evidence="1">Uncharacterized protein</fullName>
    </submittedName>
</protein>
<accession>A0A656JJV9</accession>
<proteinExistence type="predicted"/>
<evidence type="ECO:0000313" key="1">
    <source>
        <dbReference type="EMBL" id="EPN31299.1"/>
    </source>
</evidence>
<dbReference type="AlphaFoldDB" id="A0A656JJV9"/>
<gene>
    <name evidence="1" type="ORF">A245_44910</name>
</gene>
<sequence length="35" mass="3894">MIIKLAPQRRDDTLIVEKAGAVLILNGETYDFSAM</sequence>
<name>A0A656JJV9_PSESF</name>
<evidence type="ECO:0000313" key="2">
    <source>
        <dbReference type="Proteomes" id="UP000018849"/>
    </source>
</evidence>
<comment type="caution">
    <text evidence="1">The sequence shown here is derived from an EMBL/GenBank/DDBJ whole genome shotgun (WGS) entry which is preliminary data.</text>
</comment>
<dbReference type="EMBL" id="AOKF01003807">
    <property type="protein sequence ID" value="EPN31299.1"/>
    <property type="molecule type" value="Genomic_DNA"/>
</dbReference>
<organism evidence="1 2">
    <name type="scientific">Pseudomonas syringae pv. actinidiae ICMP 19096</name>
    <dbReference type="NCBI Taxonomy" id="1194405"/>
    <lineage>
        <taxon>Bacteria</taxon>
        <taxon>Pseudomonadati</taxon>
        <taxon>Pseudomonadota</taxon>
        <taxon>Gammaproteobacteria</taxon>
        <taxon>Pseudomonadales</taxon>
        <taxon>Pseudomonadaceae</taxon>
        <taxon>Pseudomonas</taxon>
        <taxon>Pseudomonas syringae</taxon>
    </lineage>
</organism>
<reference evidence="1 2" key="1">
    <citation type="journal article" date="2013" name="PLoS Pathog.">
        <title>Genomic analysis of the Kiwifruit pathogen Pseudomonas syringae pv. actinidiae provides insight into the origins of an emergent plant disease.</title>
        <authorList>
            <person name="McCann H.C."/>
            <person name="Rikkerink E.H."/>
            <person name="Bertels F."/>
            <person name="Fiers M."/>
            <person name="Lu A."/>
            <person name="Rees-George J."/>
            <person name="Andersen M.T."/>
            <person name="Gleave A.P."/>
            <person name="Haubold B."/>
            <person name="Wohlers M.W."/>
            <person name="Guttman D.S."/>
            <person name="Wang P.W."/>
            <person name="Straub C."/>
            <person name="Vanneste J.L."/>
            <person name="Rainey P.B."/>
            <person name="Templeton M.D."/>
        </authorList>
    </citation>
    <scope>NUCLEOTIDE SEQUENCE [LARGE SCALE GENOMIC DNA]</scope>
    <source>
        <strain evidence="1 2">ICMP 19096</strain>
    </source>
</reference>